<evidence type="ECO:0000313" key="6">
    <source>
        <dbReference type="EMBL" id="QST79405.1"/>
    </source>
</evidence>
<protein>
    <submittedName>
        <fullName evidence="6">Alpha/beta hydrolase</fullName>
    </submittedName>
</protein>
<dbReference type="Pfam" id="PF03403">
    <property type="entry name" value="PAF-AH_p_II"/>
    <property type="match status" value="1"/>
</dbReference>
<dbReference type="GO" id="GO:0016042">
    <property type="term" value="P:lipid catabolic process"/>
    <property type="evidence" value="ECO:0007669"/>
    <property type="project" value="UniProtKB-KW"/>
</dbReference>
<dbReference type="PANTHER" id="PTHR10272">
    <property type="entry name" value="PLATELET-ACTIVATING FACTOR ACETYLHYDROLASE"/>
    <property type="match status" value="1"/>
</dbReference>
<dbReference type="Gene3D" id="3.40.50.1820">
    <property type="entry name" value="alpha/beta hydrolase"/>
    <property type="match status" value="1"/>
</dbReference>
<evidence type="ECO:0000256" key="5">
    <source>
        <dbReference type="SAM" id="SignalP"/>
    </source>
</evidence>
<reference evidence="6" key="2">
    <citation type="submission" date="2020-01" db="EMBL/GenBank/DDBJ databases">
        <authorList>
            <person name="Algora L."/>
            <person name="Schniete J.K."/>
            <person name="MacFadyen A."/>
            <person name="Hoskisson P.A."/>
            <person name="Hunter I.S."/>
            <person name="Herron P.R."/>
        </authorList>
    </citation>
    <scope>NUCLEOTIDE SEQUENCE</scope>
    <source>
        <strain evidence="6">ATCC 10970</strain>
    </source>
</reference>
<keyword evidence="5" id="KW-0732">Signal</keyword>
<dbReference type="SUPFAM" id="SSF53474">
    <property type="entry name" value="alpha/beta-Hydrolases"/>
    <property type="match status" value="1"/>
</dbReference>
<keyword evidence="1 6" id="KW-0378">Hydrolase</keyword>
<keyword evidence="2" id="KW-0442">Lipid degradation</keyword>
<dbReference type="GeneID" id="66853013"/>
<feature type="region of interest" description="Disordered" evidence="4">
    <location>
        <begin position="399"/>
        <end position="419"/>
    </location>
</feature>
<evidence type="ECO:0000313" key="7">
    <source>
        <dbReference type="Proteomes" id="UP000011074"/>
    </source>
</evidence>
<sequence>MIRRPRTVAALALTIALSLPLPLAATAGTALAAPSATASAAPPATGTKAAARLQLPAPTGPYAVGRSTLPLTDHSRPDPWVPTAKARELMVDMYYPARRGTGTPAQYATTDEIRALLKQAGLEGKVEPERLSDTAVHSRTGARPAAGKYPLLVLSPGFGASRYSLTSLAEDLASRGYVVATVDHAYESIGTTFPGGRTLTCAACEKVYGTEGGTRYATQGRAKDVAFVLDQLTGRHPAWRYAHLIDGRRIGMAGHSLGGASAASAMAGDHRIRAGLNLDGAFGDPVPADGLGSRPFLMLGTDDGVHRPGGRDKTWDLAWSRLDGWKRWLTVAGADHYSFSDAPVLGDQLGFPVTGAGPSAPRPALSGERSAALTRSYVAAFFDLHLRHIPQPLLDGPGQDYPEVTFNDPTGARTALSAG</sequence>
<feature type="chain" id="PRO_5032801030" evidence="5">
    <location>
        <begin position="33"/>
        <end position="419"/>
    </location>
</feature>
<evidence type="ECO:0000256" key="4">
    <source>
        <dbReference type="SAM" id="MobiDB-lite"/>
    </source>
</evidence>
<dbReference type="EMBL" id="CP048261">
    <property type="protein sequence ID" value="QST79405.1"/>
    <property type="molecule type" value="Genomic_DNA"/>
</dbReference>
<keyword evidence="3" id="KW-0443">Lipid metabolism</keyword>
<proteinExistence type="predicted"/>
<dbReference type="AlphaFoldDB" id="A0A8A1UN87"/>
<dbReference type="PANTHER" id="PTHR10272:SF0">
    <property type="entry name" value="PLATELET-ACTIVATING FACTOR ACETYLHYDROLASE"/>
    <property type="match status" value="1"/>
</dbReference>
<dbReference type="Proteomes" id="UP000011074">
    <property type="component" value="Chromosome"/>
</dbReference>
<feature type="signal peptide" evidence="5">
    <location>
        <begin position="1"/>
        <end position="32"/>
    </location>
</feature>
<evidence type="ECO:0000256" key="2">
    <source>
        <dbReference type="ARBA" id="ARBA00022963"/>
    </source>
</evidence>
<reference evidence="6" key="3">
    <citation type="journal article" date="2021" name="bioRxiv">
        <title>Bilateral symmetry of linear streptomycete chromosomes.</title>
        <authorList>
            <person name="Algora-Gallardo L."/>
            <person name="Schniete J.K."/>
            <person name="Mark D.R."/>
            <person name="Hunter I.S."/>
            <person name="Herron P.R."/>
        </authorList>
    </citation>
    <scope>NUCLEOTIDE SEQUENCE</scope>
    <source>
        <strain evidence="6">ATCC 10970</strain>
    </source>
</reference>
<gene>
    <name evidence="6" type="ORF">SRIM_003750</name>
</gene>
<evidence type="ECO:0000256" key="3">
    <source>
        <dbReference type="ARBA" id="ARBA00023098"/>
    </source>
</evidence>
<accession>A0A8A1UN87</accession>
<organism evidence="6 7">
    <name type="scientific">Streptomyces rimosus subsp. rimosus (strain ATCC 10970 / DSM 40260 / JCM 4667 / NRRL 2234)</name>
    <dbReference type="NCBI Taxonomy" id="1265868"/>
    <lineage>
        <taxon>Bacteria</taxon>
        <taxon>Bacillati</taxon>
        <taxon>Actinomycetota</taxon>
        <taxon>Actinomycetes</taxon>
        <taxon>Kitasatosporales</taxon>
        <taxon>Streptomycetaceae</taxon>
        <taxon>Streptomyces</taxon>
    </lineage>
</organism>
<dbReference type="GO" id="GO:0003847">
    <property type="term" value="F:1-alkyl-2-acetylglycerophosphocholine esterase activity"/>
    <property type="evidence" value="ECO:0007669"/>
    <property type="project" value="TreeGrafter"/>
</dbReference>
<dbReference type="RefSeq" id="WP_032921891.1">
    <property type="nucleotide sequence ID" value="NZ_CP048261.1"/>
</dbReference>
<dbReference type="InterPro" id="IPR029058">
    <property type="entry name" value="AB_hydrolase_fold"/>
</dbReference>
<evidence type="ECO:0000256" key="1">
    <source>
        <dbReference type="ARBA" id="ARBA00022801"/>
    </source>
</evidence>
<reference evidence="6" key="1">
    <citation type="submission" date="2012-12" db="EMBL/GenBank/DDBJ databases">
        <authorList>
            <person name="Pethick F.E."/>
            <person name="MacFadyen A.C."/>
            <person name="Tang Z."/>
            <person name="Sangal V."/>
            <person name="Tze-Tze L."/>
            <person name="Chu J."/>
            <person name="Guo M."/>
            <person name="Kirby R."/>
            <person name="Hoskisson P.A."/>
            <person name="Herron P.R."/>
            <person name="Hunter I.S."/>
        </authorList>
    </citation>
    <scope>NUCLEOTIDE SEQUENCE</scope>
    <source>
        <strain evidence="6">ATCC 10970</strain>
    </source>
</reference>
<name>A0A8A1UN87_STRR1</name>